<dbReference type="Proteomes" id="UP000827892">
    <property type="component" value="Chromosome V"/>
</dbReference>
<organism evidence="2 3">
    <name type="scientific">Caenorhabditis briggsae</name>
    <dbReference type="NCBI Taxonomy" id="6238"/>
    <lineage>
        <taxon>Eukaryota</taxon>
        <taxon>Metazoa</taxon>
        <taxon>Ecdysozoa</taxon>
        <taxon>Nematoda</taxon>
        <taxon>Chromadorea</taxon>
        <taxon>Rhabditida</taxon>
        <taxon>Rhabditina</taxon>
        <taxon>Rhabditomorpha</taxon>
        <taxon>Rhabditoidea</taxon>
        <taxon>Rhabditidae</taxon>
        <taxon>Peloderinae</taxon>
        <taxon>Caenorhabditis</taxon>
    </lineage>
</organism>
<keyword evidence="1" id="KW-0472">Membrane</keyword>
<gene>
    <name evidence="2" type="ORF">L3Y34_009512</name>
</gene>
<protein>
    <submittedName>
        <fullName evidence="2">Uncharacterized protein</fullName>
    </submittedName>
</protein>
<reference evidence="2 3" key="1">
    <citation type="submission" date="2022-02" db="EMBL/GenBank/DDBJ databases">
        <title>Chromosome-level reference genomes for two strains of Caenorhabditis briggsae: an improved platform for comparative genomics.</title>
        <authorList>
            <person name="Stevens L."/>
            <person name="Andersen E.C."/>
        </authorList>
    </citation>
    <scope>NUCLEOTIDE SEQUENCE [LARGE SCALE GENOMIC DNA]</scope>
    <source>
        <strain evidence="2">QX1410_ONT</strain>
        <tissue evidence="2">Whole-organism</tissue>
    </source>
</reference>
<evidence type="ECO:0000313" key="3">
    <source>
        <dbReference type="Proteomes" id="UP000827892"/>
    </source>
</evidence>
<dbReference type="EMBL" id="CP090895">
    <property type="protein sequence ID" value="ULT91868.1"/>
    <property type="molecule type" value="Genomic_DNA"/>
</dbReference>
<evidence type="ECO:0000256" key="1">
    <source>
        <dbReference type="SAM" id="Phobius"/>
    </source>
</evidence>
<proteinExistence type="predicted"/>
<keyword evidence="1" id="KW-0812">Transmembrane</keyword>
<accession>A0AAE9AAC5</accession>
<sequence length="67" mass="7935">MGCCWSVIKCPCQCISCLLTSTCLLPLCCLTILTGIFLFFFYHVEIMRFQHDTKHFFGMEHEYEHHQ</sequence>
<feature type="transmembrane region" description="Helical" evidence="1">
    <location>
        <begin position="24"/>
        <end position="44"/>
    </location>
</feature>
<dbReference type="AlphaFoldDB" id="A0AAE9AAC5"/>
<evidence type="ECO:0000313" key="2">
    <source>
        <dbReference type="EMBL" id="ULT91868.1"/>
    </source>
</evidence>
<name>A0AAE9AAC5_CAEBR</name>
<keyword evidence="1" id="KW-1133">Transmembrane helix</keyword>